<feature type="region of interest" description="Disordered" evidence="1">
    <location>
        <begin position="69"/>
        <end position="100"/>
    </location>
</feature>
<reference evidence="3 4" key="1">
    <citation type="submission" date="2021-09" db="EMBL/GenBank/DDBJ databases">
        <title>Genomic insights and catalytic innovation underlie evolution of tropane alkaloids biosynthesis.</title>
        <authorList>
            <person name="Wang Y.-J."/>
            <person name="Tian T."/>
            <person name="Huang J.-P."/>
            <person name="Huang S.-X."/>
        </authorList>
    </citation>
    <scope>NUCLEOTIDE SEQUENCE [LARGE SCALE GENOMIC DNA]</scope>
    <source>
        <strain evidence="3">KIB-2018</strain>
        <tissue evidence="3">Leaf</tissue>
    </source>
</reference>
<evidence type="ECO:0000313" key="4">
    <source>
        <dbReference type="Proteomes" id="UP001159364"/>
    </source>
</evidence>
<organism evidence="3 4">
    <name type="scientific">Erythroxylum novogranatense</name>
    <dbReference type="NCBI Taxonomy" id="1862640"/>
    <lineage>
        <taxon>Eukaryota</taxon>
        <taxon>Viridiplantae</taxon>
        <taxon>Streptophyta</taxon>
        <taxon>Embryophyta</taxon>
        <taxon>Tracheophyta</taxon>
        <taxon>Spermatophyta</taxon>
        <taxon>Magnoliopsida</taxon>
        <taxon>eudicotyledons</taxon>
        <taxon>Gunneridae</taxon>
        <taxon>Pentapetalae</taxon>
        <taxon>rosids</taxon>
        <taxon>fabids</taxon>
        <taxon>Malpighiales</taxon>
        <taxon>Erythroxylaceae</taxon>
        <taxon>Erythroxylum</taxon>
    </lineage>
</organism>
<gene>
    <name evidence="3" type="ORF">K2173_020556</name>
</gene>
<dbReference type="EMBL" id="JAIWQS010000005">
    <property type="protein sequence ID" value="KAJ8766040.1"/>
    <property type="molecule type" value="Genomic_DNA"/>
</dbReference>
<evidence type="ECO:0000256" key="2">
    <source>
        <dbReference type="SAM" id="Phobius"/>
    </source>
</evidence>
<feature type="region of interest" description="Disordered" evidence="1">
    <location>
        <begin position="139"/>
        <end position="163"/>
    </location>
</feature>
<sequence>MERDEKMRLGHVEKELRDFQNSLQPWWIPPESEARKRTQKRGTTCFLSSQKLTSRFLRFPNQNLTIRLPATRKPKETNTSHKPERVRFAEPKPETPPPLKLEVEEPAKISHPLIVLPVYALGGFFILKWVWARWKERAKKASDDDKQSPDAHQSPAEDGEGFC</sequence>
<feature type="compositionally biased region" description="Basic and acidic residues" evidence="1">
    <location>
        <begin position="139"/>
        <end position="149"/>
    </location>
</feature>
<keyword evidence="2" id="KW-1133">Transmembrane helix</keyword>
<keyword evidence="2" id="KW-0472">Membrane</keyword>
<protein>
    <submittedName>
        <fullName evidence="3">Uncharacterized protein</fullName>
    </submittedName>
</protein>
<accession>A0AAV8TIH7</accession>
<proteinExistence type="predicted"/>
<keyword evidence="4" id="KW-1185">Reference proteome</keyword>
<evidence type="ECO:0000256" key="1">
    <source>
        <dbReference type="SAM" id="MobiDB-lite"/>
    </source>
</evidence>
<feature type="compositionally biased region" description="Basic and acidic residues" evidence="1">
    <location>
        <begin position="73"/>
        <end position="93"/>
    </location>
</feature>
<dbReference type="PANTHER" id="PTHR36374:SF1">
    <property type="entry name" value="OS01G0969000 PROTEIN"/>
    <property type="match status" value="1"/>
</dbReference>
<comment type="caution">
    <text evidence="3">The sequence shown here is derived from an EMBL/GenBank/DDBJ whole genome shotgun (WGS) entry which is preliminary data.</text>
</comment>
<name>A0AAV8TIH7_9ROSI</name>
<evidence type="ECO:0000313" key="3">
    <source>
        <dbReference type="EMBL" id="KAJ8766040.1"/>
    </source>
</evidence>
<dbReference type="GO" id="GO:0009507">
    <property type="term" value="C:chloroplast"/>
    <property type="evidence" value="ECO:0007669"/>
    <property type="project" value="TreeGrafter"/>
</dbReference>
<dbReference type="PANTHER" id="PTHR36374">
    <property type="entry name" value="OS01G0969000 PROTEIN"/>
    <property type="match status" value="1"/>
</dbReference>
<feature type="transmembrane region" description="Helical" evidence="2">
    <location>
        <begin position="109"/>
        <end position="131"/>
    </location>
</feature>
<dbReference type="Proteomes" id="UP001159364">
    <property type="component" value="Linkage Group LG05"/>
</dbReference>
<keyword evidence="2" id="KW-0812">Transmembrane</keyword>
<dbReference type="AlphaFoldDB" id="A0AAV8TIH7"/>